<dbReference type="Proteomes" id="UP000479000">
    <property type="component" value="Unassembled WGS sequence"/>
</dbReference>
<gene>
    <name evidence="1" type="ORF">NTEN_LOCUS19742</name>
</gene>
<protein>
    <submittedName>
        <fullName evidence="1">Uncharacterized protein</fullName>
    </submittedName>
</protein>
<organism evidence="1 2">
    <name type="scientific">Nesidiocoris tenuis</name>
    <dbReference type="NCBI Taxonomy" id="355587"/>
    <lineage>
        <taxon>Eukaryota</taxon>
        <taxon>Metazoa</taxon>
        <taxon>Ecdysozoa</taxon>
        <taxon>Arthropoda</taxon>
        <taxon>Hexapoda</taxon>
        <taxon>Insecta</taxon>
        <taxon>Pterygota</taxon>
        <taxon>Neoptera</taxon>
        <taxon>Paraneoptera</taxon>
        <taxon>Hemiptera</taxon>
        <taxon>Heteroptera</taxon>
        <taxon>Panheteroptera</taxon>
        <taxon>Cimicomorpha</taxon>
        <taxon>Miridae</taxon>
        <taxon>Dicyphina</taxon>
        <taxon>Nesidiocoris</taxon>
    </lineage>
</organism>
<evidence type="ECO:0000313" key="2">
    <source>
        <dbReference type="Proteomes" id="UP000479000"/>
    </source>
</evidence>
<dbReference type="EMBL" id="CADCXU010029009">
    <property type="protein sequence ID" value="CAB0015402.1"/>
    <property type="molecule type" value="Genomic_DNA"/>
</dbReference>
<keyword evidence="2" id="KW-1185">Reference proteome</keyword>
<sequence>MIYARRSGKVRGSCGLSALHGNVNETEWIKYNFFEEDEQLEVVAAVFIVRVKSRKREKFSFLILDQVMIARILLSREPRSRRRVSSAPDMIHEPKSSKIREFRTVVRRFTLDFQLTMGSPWTLSHSMSRVSKQKKYSRRSGAGEGSFSDSSGSVVVRQVSHYH</sequence>
<reference evidence="1 2" key="1">
    <citation type="submission" date="2020-02" db="EMBL/GenBank/DDBJ databases">
        <authorList>
            <person name="Ferguson B K."/>
        </authorList>
    </citation>
    <scope>NUCLEOTIDE SEQUENCE [LARGE SCALE GENOMIC DNA]</scope>
</reference>
<accession>A0A6H5HHL3</accession>
<proteinExistence type="predicted"/>
<evidence type="ECO:0000313" key="1">
    <source>
        <dbReference type="EMBL" id="CAB0015402.1"/>
    </source>
</evidence>
<dbReference type="AlphaFoldDB" id="A0A6H5HHL3"/>
<name>A0A6H5HHL3_9HEMI</name>